<reference evidence="7" key="1">
    <citation type="journal article" date="2017" name="Genome Biol.">
        <title>Comparative genomics reveals high biological diversity and specific adaptations in the industrially and medically important fungal genus Aspergillus.</title>
        <authorList>
            <person name="de Vries R.P."/>
            <person name="Riley R."/>
            <person name="Wiebenga A."/>
            <person name="Aguilar-Osorio G."/>
            <person name="Amillis S."/>
            <person name="Uchima C.A."/>
            <person name="Anderluh G."/>
            <person name="Asadollahi M."/>
            <person name="Askin M."/>
            <person name="Barry K."/>
            <person name="Battaglia E."/>
            <person name="Bayram O."/>
            <person name="Benocci T."/>
            <person name="Braus-Stromeyer S.A."/>
            <person name="Caldana C."/>
            <person name="Canovas D."/>
            <person name="Cerqueira G.C."/>
            <person name="Chen F."/>
            <person name="Chen W."/>
            <person name="Choi C."/>
            <person name="Clum A."/>
            <person name="Dos Santos R.A."/>
            <person name="Damasio A.R."/>
            <person name="Diallinas G."/>
            <person name="Emri T."/>
            <person name="Fekete E."/>
            <person name="Flipphi M."/>
            <person name="Freyberg S."/>
            <person name="Gallo A."/>
            <person name="Gournas C."/>
            <person name="Habgood R."/>
            <person name="Hainaut M."/>
            <person name="Harispe M.L."/>
            <person name="Henrissat B."/>
            <person name="Hilden K.S."/>
            <person name="Hope R."/>
            <person name="Hossain A."/>
            <person name="Karabika E."/>
            <person name="Karaffa L."/>
            <person name="Karanyi Z."/>
            <person name="Krasevec N."/>
            <person name="Kuo A."/>
            <person name="Kusch H."/>
            <person name="LaButti K."/>
            <person name="Lagendijk E.L."/>
            <person name="Lapidus A."/>
            <person name="Levasseur A."/>
            <person name="Lindquist E."/>
            <person name="Lipzen A."/>
            <person name="Logrieco A.F."/>
            <person name="MacCabe A."/>
            <person name="Maekelae M.R."/>
            <person name="Malavazi I."/>
            <person name="Melin P."/>
            <person name="Meyer V."/>
            <person name="Mielnichuk N."/>
            <person name="Miskei M."/>
            <person name="Molnar A.P."/>
            <person name="Mule G."/>
            <person name="Ngan C.Y."/>
            <person name="Orejas M."/>
            <person name="Orosz E."/>
            <person name="Ouedraogo J.P."/>
            <person name="Overkamp K.M."/>
            <person name="Park H.-S."/>
            <person name="Perrone G."/>
            <person name="Piumi F."/>
            <person name="Punt P.J."/>
            <person name="Ram A.F."/>
            <person name="Ramon A."/>
            <person name="Rauscher S."/>
            <person name="Record E."/>
            <person name="Riano-Pachon D.M."/>
            <person name="Robert V."/>
            <person name="Roehrig J."/>
            <person name="Ruller R."/>
            <person name="Salamov A."/>
            <person name="Salih N.S."/>
            <person name="Samson R.A."/>
            <person name="Sandor E."/>
            <person name="Sanguinetti M."/>
            <person name="Schuetze T."/>
            <person name="Sepcic K."/>
            <person name="Shelest E."/>
            <person name="Sherlock G."/>
            <person name="Sophianopoulou V."/>
            <person name="Squina F.M."/>
            <person name="Sun H."/>
            <person name="Susca A."/>
            <person name="Todd R.B."/>
            <person name="Tsang A."/>
            <person name="Unkles S.E."/>
            <person name="van de Wiele N."/>
            <person name="van Rossen-Uffink D."/>
            <person name="Oliveira J.V."/>
            <person name="Vesth T.C."/>
            <person name="Visser J."/>
            <person name="Yu J.-H."/>
            <person name="Zhou M."/>
            <person name="Andersen M.R."/>
            <person name="Archer D.B."/>
            <person name="Baker S.E."/>
            <person name="Benoit I."/>
            <person name="Brakhage A.A."/>
            <person name="Braus G.H."/>
            <person name="Fischer R."/>
            <person name="Frisvad J.C."/>
            <person name="Goldman G.H."/>
            <person name="Houbraken J."/>
            <person name="Oakley B."/>
            <person name="Pocsi I."/>
            <person name="Scazzocchio C."/>
            <person name="Seiboth B."/>
            <person name="vanKuyk P.A."/>
            <person name="Wortman J."/>
            <person name="Dyer P.S."/>
            <person name="Grigoriev I.V."/>
        </authorList>
    </citation>
    <scope>NUCLEOTIDE SEQUENCE [LARGE SCALE GENOMIC DNA]</scope>
    <source>
        <strain evidence="7">CBS 516.65</strain>
    </source>
</reference>
<evidence type="ECO:0000256" key="4">
    <source>
        <dbReference type="ARBA" id="ARBA00022691"/>
    </source>
</evidence>
<dbReference type="InterPro" id="IPR013216">
    <property type="entry name" value="Methyltransf_11"/>
</dbReference>
<dbReference type="AlphaFoldDB" id="A0A1L9VWT8"/>
<proteinExistence type="inferred from homology"/>
<dbReference type="RefSeq" id="XP_022405041.1">
    <property type="nucleotide sequence ID" value="XM_022545514.1"/>
</dbReference>
<dbReference type="GO" id="GO:0008757">
    <property type="term" value="F:S-adenosylmethionine-dependent methyltransferase activity"/>
    <property type="evidence" value="ECO:0007669"/>
    <property type="project" value="InterPro"/>
</dbReference>
<keyword evidence="3" id="KW-0808">Transferase</keyword>
<evidence type="ECO:0000256" key="1">
    <source>
        <dbReference type="ARBA" id="ARBA00008361"/>
    </source>
</evidence>
<dbReference type="Proteomes" id="UP000184300">
    <property type="component" value="Unassembled WGS sequence"/>
</dbReference>
<keyword evidence="2" id="KW-0489">Methyltransferase</keyword>
<keyword evidence="4" id="KW-0949">S-adenosyl-L-methionine</keyword>
<comment type="similarity">
    <text evidence="1">Belongs to the methyltransferase superfamily.</text>
</comment>
<dbReference type="GO" id="GO:0032259">
    <property type="term" value="P:methylation"/>
    <property type="evidence" value="ECO:0007669"/>
    <property type="project" value="UniProtKB-KW"/>
</dbReference>
<dbReference type="GeneID" id="34461775"/>
<accession>A0A1L9VWT8</accession>
<evidence type="ECO:0000256" key="2">
    <source>
        <dbReference type="ARBA" id="ARBA00022603"/>
    </source>
</evidence>
<dbReference type="VEuPathDB" id="FungiDB:ASPGLDRAFT_41931"/>
<dbReference type="PANTHER" id="PTHR44942:SF4">
    <property type="entry name" value="METHYLTRANSFERASE TYPE 11 DOMAIN-CONTAINING PROTEIN"/>
    <property type="match status" value="1"/>
</dbReference>
<dbReference type="Gene3D" id="3.40.50.150">
    <property type="entry name" value="Vaccinia Virus protein VP39"/>
    <property type="match status" value="1"/>
</dbReference>
<dbReference type="InterPro" id="IPR029063">
    <property type="entry name" value="SAM-dependent_MTases_sf"/>
</dbReference>
<keyword evidence="7" id="KW-1185">Reference proteome</keyword>
<organism evidence="6 7">
    <name type="scientific">Aspergillus glaucus CBS 516.65</name>
    <dbReference type="NCBI Taxonomy" id="1160497"/>
    <lineage>
        <taxon>Eukaryota</taxon>
        <taxon>Fungi</taxon>
        <taxon>Dikarya</taxon>
        <taxon>Ascomycota</taxon>
        <taxon>Pezizomycotina</taxon>
        <taxon>Eurotiomycetes</taxon>
        <taxon>Eurotiomycetidae</taxon>
        <taxon>Eurotiales</taxon>
        <taxon>Aspergillaceae</taxon>
        <taxon>Aspergillus</taxon>
        <taxon>Aspergillus subgen. Aspergillus</taxon>
    </lineage>
</organism>
<evidence type="ECO:0000256" key="3">
    <source>
        <dbReference type="ARBA" id="ARBA00022679"/>
    </source>
</evidence>
<sequence>MASVDPQIQTTYATTDWDHYRQGRPSYPASLTEIIYSYRRRHPKAGWVRLVDVGAGSGVAATNFMTDFQTIHNSDPSPWNEEQARAFLSEWAQQHTLNPFLEYSQSSGEKAYFQTGEQSADLVICATAAHFMHPDGLVDSIGRMLRPGGTLAIFSYWMPSFPGRSERFHDVFGQTFDNLVLSKLLSCTDDVGRAKLAKVVERRMTGKGVLDSVPLPEDIFKDPLRVYINTDDAEVPYGSFFAKVSPGGVSRVKDGEHLVHYHTGTDKEAE</sequence>
<evidence type="ECO:0000313" key="7">
    <source>
        <dbReference type="Proteomes" id="UP000184300"/>
    </source>
</evidence>
<name>A0A1L9VWT8_ASPGL</name>
<gene>
    <name evidence="6" type="ORF">ASPGLDRAFT_41931</name>
</gene>
<dbReference type="OrthoDB" id="10027013at2759"/>
<dbReference type="PANTHER" id="PTHR44942">
    <property type="entry name" value="METHYLTRANSF_11 DOMAIN-CONTAINING PROTEIN"/>
    <property type="match status" value="1"/>
</dbReference>
<feature type="domain" description="Methyltransferase type 11" evidence="5">
    <location>
        <begin position="51"/>
        <end position="153"/>
    </location>
</feature>
<dbReference type="EMBL" id="KV878889">
    <property type="protein sequence ID" value="OJJ88365.1"/>
    <property type="molecule type" value="Genomic_DNA"/>
</dbReference>
<dbReference type="SUPFAM" id="SSF53335">
    <property type="entry name" value="S-adenosyl-L-methionine-dependent methyltransferases"/>
    <property type="match status" value="1"/>
</dbReference>
<evidence type="ECO:0000259" key="5">
    <source>
        <dbReference type="Pfam" id="PF08241"/>
    </source>
</evidence>
<evidence type="ECO:0000313" key="6">
    <source>
        <dbReference type="EMBL" id="OJJ88365.1"/>
    </source>
</evidence>
<dbReference type="STRING" id="1160497.A0A1L9VWT8"/>
<dbReference type="Pfam" id="PF08241">
    <property type="entry name" value="Methyltransf_11"/>
    <property type="match status" value="1"/>
</dbReference>
<dbReference type="InterPro" id="IPR051052">
    <property type="entry name" value="Diverse_substrate_MTase"/>
</dbReference>
<protein>
    <recommendedName>
        <fullName evidence="5">Methyltransferase type 11 domain-containing protein</fullName>
    </recommendedName>
</protein>